<dbReference type="GO" id="GO:0005975">
    <property type="term" value="P:carbohydrate metabolic process"/>
    <property type="evidence" value="ECO:0007669"/>
    <property type="project" value="InterPro"/>
</dbReference>
<proteinExistence type="predicted"/>
<evidence type="ECO:0000259" key="1">
    <source>
        <dbReference type="Pfam" id="PF07944"/>
    </source>
</evidence>
<dbReference type="InterPro" id="IPR008928">
    <property type="entry name" value="6-hairpin_glycosidase_sf"/>
</dbReference>
<dbReference type="InterPro" id="IPR012878">
    <property type="entry name" value="Beta-AFase-like_GH127_cat"/>
</dbReference>
<sequence>MQVNIVGTPNTETSNAFYNTNRSPLLPSPFSKLPLGSIRPRGWLKHELELMGNGMTGRLTELSNFLKPENGWFGGDEEGWEEQPYWLRGFHDLAVLTGDQRLLGEANRWMEAVITSQDEDGYFGAAVHKCVVGKNGEKVCDLWPHMVMLDAVIGHYEHTGDARVLPMMTRFFKFCRDLPEEQFIPEGSADFGDWQPFIQTSRAGDMLPHLYWLYNYTGETWLLDLATRFYQHIAPPTDEWLDH</sequence>
<accession>X0UW23</accession>
<dbReference type="EMBL" id="BARS01028004">
    <property type="protein sequence ID" value="GAG03402.1"/>
    <property type="molecule type" value="Genomic_DNA"/>
</dbReference>
<dbReference type="SUPFAM" id="SSF48208">
    <property type="entry name" value="Six-hairpin glycosidases"/>
    <property type="match status" value="1"/>
</dbReference>
<feature type="non-terminal residue" evidence="2">
    <location>
        <position position="243"/>
    </location>
</feature>
<reference evidence="2" key="1">
    <citation type="journal article" date="2014" name="Front. Microbiol.">
        <title>High frequency of phylogenetically diverse reductive dehalogenase-homologous genes in deep subseafloor sedimentary metagenomes.</title>
        <authorList>
            <person name="Kawai M."/>
            <person name="Futagami T."/>
            <person name="Toyoda A."/>
            <person name="Takaki Y."/>
            <person name="Nishi S."/>
            <person name="Hori S."/>
            <person name="Arai W."/>
            <person name="Tsubouchi T."/>
            <person name="Morono Y."/>
            <person name="Uchiyama I."/>
            <person name="Ito T."/>
            <person name="Fujiyama A."/>
            <person name="Inagaki F."/>
            <person name="Takami H."/>
        </authorList>
    </citation>
    <scope>NUCLEOTIDE SEQUENCE</scope>
    <source>
        <strain evidence="2">Expedition CK06-06</strain>
    </source>
</reference>
<organism evidence="2">
    <name type="scientific">marine sediment metagenome</name>
    <dbReference type="NCBI Taxonomy" id="412755"/>
    <lineage>
        <taxon>unclassified sequences</taxon>
        <taxon>metagenomes</taxon>
        <taxon>ecological metagenomes</taxon>
    </lineage>
</organism>
<gene>
    <name evidence="2" type="ORF">S01H1_43932</name>
</gene>
<dbReference type="Pfam" id="PF07944">
    <property type="entry name" value="Beta-AFase-like_GH127_cat"/>
    <property type="match status" value="1"/>
</dbReference>
<protein>
    <recommendedName>
        <fullName evidence="1">Non-reducing end beta-L-arabinofuranosidase-like GH127 catalytic domain-containing protein</fullName>
    </recommendedName>
</protein>
<name>X0UW23_9ZZZZ</name>
<feature type="domain" description="Non-reducing end beta-L-arabinofuranosidase-like GH127 catalytic" evidence="1">
    <location>
        <begin position="85"/>
        <end position="232"/>
    </location>
</feature>
<comment type="caution">
    <text evidence="2">The sequence shown here is derived from an EMBL/GenBank/DDBJ whole genome shotgun (WGS) entry which is preliminary data.</text>
</comment>
<evidence type="ECO:0000313" key="2">
    <source>
        <dbReference type="EMBL" id="GAG03402.1"/>
    </source>
</evidence>
<dbReference type="AlphaFoldDB" id="X0UW23"/>